<accession>A0A098VV83</accession>
<evidence type="ECO:0000256" key="1">
    <source>
        <dbReference type="SAM" id="MobiDB-lite"/>
    </source>
</evidence>
<reference evidence="2 3" key="1">
    <citation type="submission" date="2014-04" db="EMBL/GenBank/DDBJ databases">
        <title>A new species of microsporidia sheds light on the evolution of extreme parasitism.</title>
        <authorList>
            <person name="Haag K.L."/>
            <person name="James T.Y."/>
            <person name="Larsson R."/>
            <person name="Schaer T.M."/>
            <person name="Refardt D."/>
            <person name="Pombert J.-F."/>
            <person name="Ebert D."/>
        </authorList>
    </citation>
    <scope>NUCLEOTIDE SEQUENCE [LARGE SCALE GENOMIC DNA]</scope>
    <source>
        <strain evidence="2 3">UGP3</strain>
        <tissue evidence="2">Spores</tissue>
    </source>
</reference>
<comment type="caution">
    <text evidence="2">The sequence shown here is derived from an EMBL/GenBank/DDBJ whole genome shotgun (WGS) entry which is preliminary data.</text>
</comment>
<dbReference type="AlphaFoldDB" id="A0A098VV83"/>
<proteinExistence type="predicted"/>
<dbReference type="EMBL" id="JMKJ01000035">
    <property type="protein sequence ID" value="KGG52825.1"/>
    <property type="molecule type" value="Genomic_DNA"/>
</dbReference>
<gene>
    <name evidence="2" type="ORF">DI09_131p90</name>
</gene>
<dbReference type="Gene3D" id="2.130.10.10">
    <property type="entry name" value="YVTN repeat-like/Quinoprotein amine dehydrogenase"/>
    <property type="match status" value="1"/>
</dbReference>
<feature type="compositionally biased region" description="Basic and acidic residues" evidence="1">
    <location>
        <begin position="116"/>
        <end position="141"/>
    </location>
</feature>
<dbReference type="RefSeq" id="XP_013239261.1">
    <property type="nucleotide sequence ID" value="XM_013383807.1"/>
</dbReference>
<feature type="non-terminal residue" evidence="2">
    <location>
        <position position="1"/>
    </location>
</feature>
<dbReference type="Proteomes" id="UP000029725">
    <property type="component" value="Unassembled WGS sequence"/>
</dbReference>
<dbReference type="InterPro" id="IPR036322">
    <property type="entry name" value="WD40_repeat_dom_sf"/>
</dbReference>
<dbReference type="HOGENOM" id="CLU_1006663_0_0_1"/>
<organism evidence="2 3">
    <name type="scientific">Mitosporidium daphniae</name>
    <dbReference type="NCBI Taxonomy" id="1485682"/>
    <lineage>
        <taxon>Eukaryota</taxon>
        <taxon>Fungi</taxon>
        <taxon>Fungi incertae sedis</taxon>
        <taxon>Microsporidia</taxon>
        <taxon>Mitosporidium</taxon>
    </lineage>
</organism>
<evidence type="ECO:0000313" key="2">
    <source>
        <dbReference type="EMBL" id="KGG52825.1"/>
    </source>
</evidence>
<dbReference type="GeneID" id="25258297"/>
<dbReference type="SUPFAM" id="SSF50978">
    <property type="entry name" value="WD40 repeat-like"/>
    <property type="match status" value="1"/>
</dbReference>
<feature type="region of interest" description="Disordered" evidence="1">
    <location>
        <begin position="112"/>
        <end position="141"/>
    </location>
</feature>
<dbReference type="InterPro" id="IPR015943">
    <property type="entry name" value="WD40/YVTN_repeat-like_dom_sf"/>
</dbReference>
<dbReference type="VEuPathDB" id="MicrosporidiaDB:DI09_131p90"/>
<keyword evidence="3" id="KW-1185">Reference proteome</keyword>
<name>A0A098VV83_9MICR</name>
<evidence type="ECO:0000313" key="3">
    <source>
        <dbReference type="Proteomes" id="UP000029725"/>
    </source>
</evidence>
<sequence>FFLGNAFRKEDILKLKDAVKKSVFVSIAFSGDNKLILAGAQTTTKQTEFQIWDCASGMHLKTIDEGKLDVRHFAFHCCLPLFGSISNNSVLIWGPKTAFQVETERACLPTLSNAPEKSRVSSDENHSTEHNTQESSVKHEKEINENFSIRSLSKSHPAAYAMAKFLDGWPKKKRLAFSTAGFYLLDENIIYEEREDEFDEPIQASTGFVQESAPSHLDENLKTYLGLNAKSWPDIKREFQIVNMPIEGNTVFSMAQMSQIKLQGYLSSDHVEIEGEK</sequence>
<protein>
    <submittedName>
        <fullName evidence="2">Uncharacterized protein</fullName>
    </submittedName>
</protein>